<name>A0A5N4AWH6_PHOPY</name>
<proteinExistence type="predicted"/>
<dbReference type="GO" id="GO:0015074">
    <property type="term" value="P:DNA integration"/>
    <property type="evidence" value="ECO:0007669"/>
    <property type="project" value="InterPro"/>
</dbReference>
<dbReference type="Proteomes" id="UP000327044">
    <property type="component" value="Unassembled WGS sequence"/>
</dbReference>
<dbReference type="InParanoid" id="A0A5N4AWH6"/>
<dbReference type="PROSITE" id="PS51898">
    <property type="entry name" value="TYR_RECOMBINASE"/>
    <property type="match status" value="1"/>
</dbReference>
<comment type="caution">
    <text evidence="3">The sequence shown here is derived from an EMBL/GenBank/DDBJ whole genome shotgun (WGS) entry which is preliminary data.</text>
</comment>
<evidence type="ECO:0000313" key="3">
    <source>
        <dbReference type="EMBL" id="KAB0801684.1"/>
    </source>
</evidence>
<evidence type="ECO:0000313" key="4">
    <source>
        <dbReference type="Proteomes" id="UP000327044"/>
    </source>
</evidence>
<protein>
    <recommendedName>
        <fullName evidence="2">Tyr recombinase domain-containing protein</fullName>
    </recommendedName>
</protein>
<dbReference type="GO" id="GO:0006310">
    <property type="term" value="P:DNA recombination"/>
    <property type="evidence" value="ECO:0007669"/>
    <property type="project" value="UniProtKB-KW"/>
</dbReference>
<dbReference type="Gene3D" id="1.10.443.10">
    <property type="entry name" value="Intergrase catalytic core"/>
    <property type="match status" value="1"/>
</dbReference>
<reference evidence="3 4" key="1">
    <citation type="journal article" date="2018" name="Elife">
        <title>Firefly genomes illuminate parallel origins of bioluminescence in beetles.</title>
        <authorList>
            <person name="Fallon T.R."/>
            <person name="Lower S.E."/>
            <person name="Chang C.H."/>
            <person name="Bessho-Uehara M."/>
            <person name="Martin G.J."/>
            <person name="Bewick A.J."/>
            <person name="Behringer M."/>
            <person name="Debat H.J."/>
            <person name="Wong I."/>
            <person name="Day J.C."/>
            <person name="Suvorov A."/>
            <person name="Silva C.J."/>
            <person name="Stanger-Hall K.F."/>
            <person name="Hall D.W."/>
            <person name="Schmitz R.J."/>
            <person name="Nelson D.R."/>
            <person name="Lewis S.M."/>
            <person name="Shigenobu S."/>
            <person name="Bybee S.M."/>
            <person name="Larracuente A.M."/>
            <person name="Oba Y."/>
            <person name="Weng J.K."/>
        </authorList>
    </citation>
    <scope>NUCLEOTIDE SEQUENCE [LARGE SCALE GENOMIC DNA]</scope>
    <source>
        <strain evidence="3">1611_PpyrPB1</strain>
        <tissue evidence="3">Whole body</tissue>
    </source>
</reference>
<dbReference type="GO" id="GO:0003677">
    <property type="term" value="F:DNA binding"/>
    <property type="evidence" value="ECO:0007669"/>
    <property type="project" value="InterPro"/>
</dbReference>
<keyword evidence="4" id="KW-1185">Reference proteome</keyword>
<dbReference type="InterPro" id="IPR002104">
    <property type="entry name" value="Integrase_catalytic"/>
</dbReference>
<dbReference type="InterPro" id="IPR011010">
    <property type="entry name" value="DNA_brk_join_enz"/>
</dbReference>
<sequence length="184" mass="21344">MIEEIRREQRKDLLKTSIASVRYNPELIIVGAYTKFSIHNSKANPKKMEIDKYPKLRTFLKRKSDGHLKKKSKIFSPEEINAFLNNAPDKVYLATKVALIMGLMGACRVCELSDMKVEDIKDFEGGVIITIPKTKTKIVRTFTVTGQFFDIYKKYAKLRPPTVQSPFFFFKFPKGKMQKPKNWN</sequence>
<evidence type="ECO:0000256" key="1">
    <source>
        <dbReference type="ARBA" id="ARBA00023172"/>
    </source>
</evidence>
<dbReference type="AlphaFoldDB" id="A0A5N4AWH6"/>
<dbReference type="InterPro" id="IPR013762">
    <property type="entry name" value="Integrase-like_cat_sf"/>
</dbReference>
<feature type="domain" description="Tyr recombinase" evidence="2">
    <location>
        <begin position="70"/>
        <end position="184"/>
    </location>
</feature>
<accession>A0A5N4AWH6</accession>
<keyword evidence="1" id="KW-0233">DNA recombination</keyword>
<dbReference type="SUPFAM" id="SSF56349">
    <property type="entry name" value="DNA breaking-rejoining enzymes"/>
    <property type="match status" value="1"/>
</dbReference>
<evidence type="ECO:0000259" key="2">
    <source>
        <dbReference type="PROSITE" id="PS51898"/>
    </source>
</evidence>
<organism evidence="3 4">
    <name type="scientific">Photinus pyralis</name>
    <name type="common">Common eastern firefly</name>
    <name type="synonym">Lampyris pyralis</name>
    <dbReference type="NCBI Taxonomy" id="7054"/>
    <lineage>
        <taxon>Eukaryota</taxon>
        <taxon>Metazoa</taxon>
        <taxon>Ecdysozoa</taxon>
        <taxon>Arthropoda</taxon>
        <taxon>Hexapoda</taxon>
        <taxon>Insecta</taxon>
        <taxon>Pterygota</taxon>
        <taxon>Neoptera</taxon>
        <taxon>Endopterygota</taxon>
        <taxon>Coleoptera</taxon>
        <taxon>Polyphaga</taxon>
        <taxon>Elateriformia</taxon>
        <taxon>Elateroidea</taxon>
        <taxon>Lampyridae</taxon>
        <taxon>Lampyrinae</taxon>
        <taxon>Photinus</taxon>
    </lineage>
</organism>
<gene>
    <name evidence="3" type="ORF">PPYR_03870</name>
</gene>
<dbReference type="EMBL" id="VVIM01000002">
    <property type="protein sequence ID" value="KAB0801684.1"/>
    <property type="molecule type" value="Genomic_DNA"/>
</dbReference>